<evidence type="ECO:0000313" key="2">
    <source>
        <dbReference type="Proteomes" id="UP001223743"/>
    </source>
</evidence>
<protein>
    <submittedName>
        <fullName evidence="1">Uncharacterized protein</fullName>
    </submittedName>
</protein>
<name>A0ABU0M6Z2_9HYPH</name>
<reference evidence="1 2" key="1">
    <citation type="submission" date="2023-07" db="EMBL/GenBank/DDBJ databases">
        <title>Genomic Encyclopedia of Type Strains, Phase IV (KMG-IV): sequencing the most valuable type-strain genomes for metagenomic binning, comparative biology and taxonomic classification.</title>
        <authorList>
            <person name="Goeker M."/>
        </authorList>
    </citation>
    <scope>NUCLEOTIDE SEQUENCE [LARGE SCALE GENOMIC DNA]</scope>
    <source>
        <strain evidence="1 2">B1-1</strain>
    </source>
</reference>
<gene>
    <name evidence="1" type="ORF">QO015_002198</name>
</gene>
<keyword evidence="2" id="KW-1185">Reference proteome</keyword>
<dbReference type="EMBL" id="JAUSWJ010000001">
    <property type="protein sequence ID" value="MDQ0516585.1"/>
    <property type="molecule type" value="Genomic_DNA"/>
</dbReference>
<dbReference type="RefSeq" id="WP_266279418.1">
    <property type="nucleotide sequence ID" value="NZ_JAPKNF010000001.1"/>
</dbReference>
<accession>A0ABU0M6Z2</accession>
<evidence type="ECO:0000313" key="1">
    <source>
        <dbReference type="EMBL" id="MDQ0516585.1"/>
    </source>
</evidence>
<sequence>MTARTTETTVAFAHPFRLSAIEGVMPAGTYRLVIDEEEIHGLSFLAFQRKATLLHLPAIAASGHSREVIEVDPAELDAAISADRSA</sequence>
<comment type="caution">
    <text evidence="1">The sequence shown here is derived from an EMBL/GenBank/DDBJ whole genome shotgun (WGS) entry which is preliminary data.</text>
</comment>
<dbReference type="Proteomes" id="UP001223743">
    <property type="component" value="Unassembled WGS sequence"/>
</dbReference>
<organism evidence="1 2">
    <name type="scientific">Kaistia geumhonensis</name>
    <dbReference type="NCBI Taxonomy" id="410839"/>
    <lineage>
        <taxon>Bacteria</taxon>
        <taxon>Pseudomonadati</taxon>
        <taxon>Pseudomonadota</taxon>
        <taxon>Alphaproteobacteria</taxon>
        <taxon>Hyphomicrobiales</taxon>
        <taxon>Kaistiaceae</taxon>
        <taxon>Kaistia</taxon>
    </lineage>
</organism>
<proteinExistence type="predicted"/>